<dbReference type="EMBL" id="JAMQOT010000014">
    <property type="protein sequence ID" value="MDF9748313.1"/>
    <property type="molecule type" value="Genomic_DNA"/>
</dbReference>
<dbReference type="RefSeq" id="WP_277524911.1">
    <property type="nucleotide sequence ID" value="NZ_JAMQOT010000014.1"/>
</dbReference>
<keyword evidence="2" id="KW-1185">Reference proteome</keyword>
<dbReference type="SUPFAM" id="SSF75011">
    <property type="entry name" value="3-carboxy-cis,cis-mucoante lactonizing enzyme"/>
    <property type="match status" value="1"/>
</dbReference>
<organism evidence="1 2">
    <name type="scientific">Natrinema salsiterrestre</name>
    <dbReference type="NCBI Taxonomy" id="2950540"/>
    <lineage>
        <taxon>Archaea</taxon>
        <taxon>Methanobacteriati</taxon>
        <taxon>Methanobacteriota</taxon>
        <taxon>Stenosarchaea group</taxon>
        <taxon>Halobacteria</taxon>
        <taxon>Halobacteriales</taxon>
        <taxon>Natrialbaceae</taxon>
        <taxon>Natrinema</taxon>
    </lineage>
</organism>
<protein>
    <recommendedName>
        <fullName evidence="3">LVIVD repeat-containing protein</fullName>
    </recommendedName>
</protein>
<gene>
    <name evidence="1" type="ORF">NDI89_22380</name>
</gene>
<reference evidence="1" key="1">
    <citation type="submission" date="2022-06" db="EMBL/GenBank/DDBJ databases">
        <title>Natrinema sp. a new haloarchaeum isolate from saline soil.</title>
        <authorList>
            <person name="Strakova D."/>
            <person name="Galisteo C."/>
            <person name="Sanchez-Porro C."/>
            <person name="Ventosa A."/>
        </authorList>
    </citation>
    <scope>NUCLEOTIDE SEQUENCE</scope>
    <source>
        <strain evidence="1">S1CR25-10</strain>
    </source>
</reference>
<accession>A0A9Q4L1S2</accession>
<dbReference type="InterPro" id="IPR013211">
    <property type="entry name" value="LVIVD"/>
</dbReference>
<comment type="caution">
    <text evidence="1">The sequence shown here is derived from an EMBL/GenBank/DDBJ whole genome shotgun (WGS) entry which is preliminary data.</text>
</comment>
<sequence>MVKGLAATGLATGAVGSASGSGSDRSGDDHALTLVAAAGVENAMEVVADDEYAYVATGRGMAIVDWEEPTNPEVVADIEASDPEAIGGDDRGATGGVLDVKVDDDLAIMAHDDGTGITTVDVSDPSDPEELAFYHNLDAVGVHNVYLSDETVYMTISGDRMIQDDAGVGVRIFGNAGVEIVDVEDPRRPERAATWYLHEALPDYANAGINPNHDLYEQDGLLYNAFWDAGVVVLDVDEPTDPDFLTQFGAAPDGDEELRPWRPREESRSEFFDAEFPSDRYSAGEGNTHYVQPSPDGEYVYVGDEKFPGQVQENPPTEAFGGIRIFRTKDLDDDGKQHVERVGYISPPDAEGLRTAHNFDVTDDSLHASWYNGGVRRYDITDPASPKEVGVYNPDGQSFWTAVASDDYTLGGIYGAGSDAHEGGVAVLSSDD</sequence>
<evidence type="ECO:0000313" key="2">
    <source>
        <dbReference type="Proteomes" id="UP001154061"/>
    </source>
</evidence>
<proteinExistence type="predicted"/>
<dbReference type="Proteomes" id="UP001154061">
    <property type="component" value="Unassembled WGS sequence"/>
</dbReference>
<evidence type="ECO:0008006" key="3">
    <source>
        <dbReference type="Google" id="ProtNLM"/>
    </source>
</evidence>
<name>A0A9Q4L1S2_9EURY</name>
<dbReference type="AlphaFoldDB" id="A0A9Q4L1S2"/>
<dbReference type="Pfam" id="PF08309">
    <property type="entry name" value="LVIVD"/>
    <property type="match status" value="3"/>
</dbReference>
<evidence type="ECO:0000313" key="1">
    <source>
        <dbReference type="EMBL" id="MDF9748313.1"/>
    </source>
</evidence>